<organism evidence="1">
    <name type="scientific">Brassica cretica</name>
    <name type="common">Mustard</name>
    <dbReference type="NCBI Taxonomy" id="69181"/>
    <lineage>
        <taxon>Eukaryota</taxon>
        <taxon>Viridiplantae</taxon>
        <taxon>Streptophyta</taxon>
        <taxon>Embryophyta</taxon>
        <taxon>Tracheophyta</taxon>
        <taxon>Spermatophyta</taxon>
        <taxon>Magnoliopsida</taxon>
        <taxon>eudicotyledons</taxon>
        <taxon>Gunneridae</taxon>
        <taxon>Pentapetalae</taxon>
        <taxon>rosids</taxon>
        <taxon>malvids</taxon>
        <taxon>Brassicales</taxon>
        <taxon>Brassicaceae</taxon>
        <taxon>Brassiceae</taxon>
        <taxon>Brassica</taxon>
    </lineage>
</organism>
<sequence>MNGISEVANEAETSMKTATAEIRSLAKGMAMVCDDLRWNFGMQICDWFPPLVNPPPTI</sequence>
<proteinExistence type="predicted"/>
<name>A0A8S9IT32_BRACR</name>
<dbReference type="EMBL" id="QGKY02001015">
    <property type="protein sequence ID" value="KAF2572196.1"/>
    <property type="molecule type" value="Genomic_DNA"/>
</dbReference>
<reference evidence="1" key="1">
    <citation type="submission" date="2019-12" db="EMBL/GenBank/DDBJ databases">
        <title>Genome sequencing and annotation of Brassica cretica.</title>
        <authorList>
            <person name="Studholme D.J."/>
            <person name="Sarris P.F."/>
        </authorList>
    </citation>
    <scope>NUCLEOTIDE SEQUENCE</scope>
    <source>
        <strain evidence="1">PFS-102/07</strain>
        <tissue evidence="1">Leaf</tissue>
    </source>
</reference>
<gene>
    <name evidence="1" type="ORF">F2Q70_00006179</name>
</gene>
<evidence type="ECO:0000313" key="1">
    <source>
        <dbReference type="EMBL" id="KAF2572196.1"/>
    </source>
</evidence>
<protein>
    <submittedName>
        <fullName evidence="1">Uncharacterized protein</fullName>
    </submittedName>
</protein>
<dbReference type="AlphaFoldDB" id="A0A8S9IT32"/>
<accession>A0A8S9IT32</accession>
<comment type="caution">
    <text evidence="1">The sequence shown here is derived from an EMBL/GenBank/DDBJ whole genome shotgun (WGS) entry which is preliminary data.</text>
</comment>